<gene>
    <name evidence="1" type="ORF">LFA_1454</name>
</gene>
<dbReference type="HOGENOM" id="CLU_2260248_0_0_6"/>
<evidence type="ECO:0000313" key="1">
    <source>
        <dbReference type="EMBL" id="CEG56873.1"/>
    </source>
</evidence>
<dbReference type="Gene3D" id="2.60.120.10">
    <property type="entry name" value="Jelly Rolls"/>
    <property type="match status" value="1"/>
</dbReference>
<organism evidence="1 2">
    <name type="scientific">Legionella fallonii LLAP-10</name>
    <dbReference type="NCBI Taxonomy" id="1212491"/>
    <lineage>
        <taxon>Bacteria</taxon>
        <taxon>Pseudomonadati</taxon>
        <taxon>Pseudomonadota</taxon>
        <taxon>Gammaproteobacteria</taxon>
        <taxon>Legionellales</taxon>
        <taxon>Legionellaceae</taxon>
        <taxon>Legionella</taxon>
    </lineage>
</organism>
<name>A0A098G341_9GAMM</name>
<dbReference type="Proteomes" id="UP000032430">
    <property type="component" value="Chromosome I"/>
</dbReference>
<dbReference type="SUPFAM" id="SSF51182">
    <property type="entry name" value="RmlC-like cupins"/>
    <property type="match status" value="1"/>
</dbReference>
<evidence type="ECO:0008006" key="3">
    <source>
        <dbReference type="Google" id="ProtNLM"/>
    </source>
</evidence>
<dbReference type="EMBL" id="LN614827">
    <property type="protein sequence ID" value="CEG56873.1"/>
    <property type="molecule type" value="Genomic_DNA"/>
</dbReference>
<proteinExistence type="predicted"/>
<accession>A0A098G341</accession>
<dbReference type="OrthoDB" id="981227at2"/>
<dbReference type="KEGG" id="lfa:LFA_1454"/>
<dbReference type="InterPro" id="IPR014710">
    <property type="entry name" value="RmlC-like_jellyroll"/>
</dbReference>
<evidence type="ECO:0000313" key="2">
    <source>
        <dbReference type="Proteomes" id="UP000032430"/>
    </source>
</evidence>
<dbReference type="AlphaFoldDB" id="A0A098G341"/>
<dbReference type="InterPro" id="IPR011051">
    <property type="entry name" value="RmlC_Cupin_sf"/>
</dbReference>
<protein>
    <recommendedName>
        <fullName evidence="3">Cupin 2 conserved barrel domain-containing protein</fullName>
    </recommendedName>
</protein>
<reference evidence="2" key="1">
    <citation type="submission" date="2014-09" db="EMBL/GenBank/DDBJ databases">
        <authorList>
            <person name="Gomez-Valero L."/>
        </authorList>
    </citation>
    <scope>NUCLEOTIDE SEQUENCE [LARGE SCALE GENOMIC DNA]</scope>
    <source>
        <strain evidence="2">ATCC700992</strain>
    </source>
</reference>
<dbReference type="RefSeq" id="WP_045095466.1">
    <property type="nucleotide sequence ID" value="NZ_LN614827.1"/>
</dbReference>
<sequence>MFPKMIKQMEKVELEKFSFYMTSDKAFITFAEIPKGSYIEPHTHEKPVCNYIVSGILEIRMGDNLPILYQSHEWFEIQPGTSHSVNCIEDTSMIEIWPEGISE</sequence>
<keyword evidence="2" id="KW-1185">Reference proteome</keyword>